<dbReference type="Gene3D" id="1.25.40.390">
    <property type="match status" value="1"/>
</dbReference>
<reference evidence="2 3" key="1">
    <citation type="submission" date="2018-11" db="EMBL/GenBank/DDBJ databases">
        <title>Rufibacter latericius sp. nov., isolated from water in Baiyang Lake.</title>
        <authorList>
            <person name="Yang Y."/>
        </authorList>
    </citation>
    <scope>NUCLEOTIDE SEQUENCE [LARGE SCALE GENOMIC DNA]</scope>
    <source>
        <strain evidence="2 3">MCC P1</strain>
    </source>
</reference>
<dbReference type="AlphaFoldDB" id="A0A3M9N578"/>
<evidence type="ECO:0000313" key="2">
    <source>
        <dbReference type="EMBL" id="RNI32896.1"/>
    </source>
</evidence>
<keyword evidence="1" id="KW-0732">Signal</keyword>
<evidence type="ECO:0000313" key="3">
    <source>
        <dbReference type="Proteomes" id="UP000271010"/>
    </source>
</evidence>
<keyword evidence="3" id="KW-1185">Reference proteome</keyword>
<name>A0A3M9N578_9BACT</name>
<dbReference type="Pfam" id="PF12771">
    <property type="entry name" value="SusD-like_2"/>
    <property type="match status" value="1"/>
</dbReference>
<organism evidence="2 3">
    <name type="scientific">Rufibacter immobilis</name>
    <dbReference type="NCBI Taxonomy" id="1348778"/>
    <lineage>
        <taxon>Bacteria</taxon>
        <taxon>Pseudomonadati</taxon>
        <taxon>Bacteroidota</taxon>
        <taxon>Cytophagia</taxon>
        <taxon>Cytophagales</taxon>
        <taxon>Hymenobacteraceae</taxon>
        <taxon>Rufibacter</taxon>
    </lineage>
</organism>
<keyword evidence="2" id="KW-0449">Lipoprotein</keyword>
<proteinExistence type="predicted"/>
<dbReference type="Proteomes" id="UP000271010">
    <property type="component" value="Unassembled WGS sequence"/>
</dbReference>
<evidence type="ECO:0000256" key="1">
    <source>
        <dbReference type="SAM" id="SignalP"/>
    </source>
</evidence>
<feature type="signal peptide" evidence="1">
    <location>
        <begin position="1"/>
        <end position="18"/>
    </location>
</feature>
<accession>A0A3M9N578</accession>
<dbReference type="EMBL" id="RJJE01000001">
    <property type="protein sequence ID" value="RNI32896.1"/>
    <property type="molecule type" value="Genomic_DNA"/>
</dbReference>
<comment type="caution">
    <text evidence="2">The sequence shown here is derived from an EMBL/GenBank/DDBJ whole genome shotgun (WGS) entry which is preliminary data.</text>
</comment>
<dbReference type="InterPro" id="IPR011990">
    <property type="entry name" value="TPR-like_helical_dom_sf"/>
</dbReference>
<sequence length="504" mass="55815">MKKVIYSVFTILMLSAWGCSDDFFDINENPNSPTSESVNPQYILPRVLHATASRMATSYDFSAHWMGYWARSGTYGPSQEQESYNITTGFQADEWSGWYDLLTDVDIMEKKAAASGENFYVASAKLLKSIGFMYLVDQYNNVPYSKAFDVTGNILPSYDKGQDIYTDLLAQLDEAAKLMANAEITTAMNEVDILFGKGRTADIATQRLMWRKLINSQRLKLLLRQSEVFGGTAPTAEIAKITTDGSGFLGTTQSASVQPGYTAGSANQQNPYFETYKQGALGTKDDYNRANNYVLNKFRSNNDPRYQYFFSAAATPLGGNTYYGYNFGEIIPNSAPNAANSSDVAGPGLAKSATQPQWLFTSVESMFLQAEATQRGWLSGDAKAAYENAVRESFIWLGVTNATATANTYLSEGFASYDAAANKINLIVMQKYLALVGVNNFEAWVDYRRVGIPTDLPLSLSPNRGNNRIPQRLLYPQAEYTYNSANVAAEGNINPQNDKVFWDK</sequence>
<dbReference type="RefSeq" id="WP_123131095.1">
    <property type="nucleotide sequence ID" value="NZ_RJJE01000001.1"/>
</dbReference>
<feature type="chain" id="PRO_5018108244" evidence="1">
    <location>
        <begin position="19"/>
        <end position="504"/>
    </location>
</feature>
<dbReference type="SUPFAM" id="SSF48452">
    <property type="entry name" value="TPR-like"/>
    <property type="match status" value="1"/>
</dbReference>
<dbReference type="InterPro" id="IPR041662">
    <property type="entry name" value="SusD-like_2"/>
</dbReference>
<dbReference type="OrthoDB" id="622163at2"/>
<gene>
    <name evidence="2" type="ORF">EFA69_00275</name>
</gene>
<protein>
    <submittedName>
        <fullName evidence="2">SusD/RagB family nutrient-binding outer membrane lipoprotein</fullName>
    </submittedName>
</protein>